<protein>
    <recommendedName>
        <fullName evidence="6">Ribosomal RNA small subunit methyltransferase H</fullName>
        <ecNumber evidence="6">2.1.1.199</ecNumber>
    </recommendedName>
    <alternativeName>
        <fullName evidence="6">16S rRNA m(4)C1402 methyltransferase</fullName>
    </alternativeName>
    <alternativeName>
        <fullName evidence="6">rRNA (cytosine-N(4)-)-methyltransferase RsmH</fullName>
    </alternativeName>
</protein>
<feature type="binding site" evidence="6">
    <location>
        <begin position="40"/>
        <end position="42"/>
    </location>
    <ligand>
        <name>S-adenosyl-L-methionine</name>
        <dbReference type="ChEBI" id="CHEBI:59789"/>
    </ligand>
</feature>
<evidence type="ECO:0000256" key="2">
    <source>
        <dbReference type="ARBA" id="ARBA00022552"/>
    </source>
</evidence>
<evidence type="ECO:0000256" key="7">
    <source>
        <dbReference type="SAM" id="MobiDB-lite"/>
    </source>
</evidence>
<dbReference type="OrthoDB" id="9806637at2"/>
<feature type="binding site" evidence="6">
    <location>
        <position position="113"/>
    </location>
    <ligand>
        <name>S-adenosyl-L-methionine</name>
        <dbReference type="ChEBI" id="CHEBI:59789"/>
    </ligand>
</feature>
<dbReference type="InterPro" id="IPR002903">
    <property type="entry name" value="RsmH"/>
</dbReference>
<dbReference type="InterPro" id="IPR029063">
    <property type="entry name" value="SAM-dependent_MTases_sf"/>
</dbReference>
<dbReference type="PANTHER" id="PTHR11265">
    <property type="entry name" value="S-ADENOSYL-METHYLTRANSFERASE MRAW"/>
    <property type="match status" value="1"/>
</dbReference>
<evidence type="ECO:0000256" key="5">
    <source>
        <dbReference type="ARBA" id="ARBA00022691"/>
    </source>
</evidence>
<dbReference type="InterPro" id="IPR023397">
    <property type="entry name" value="SAM-dep_MeTrfase_MraW_recog"/>
</dbReference>
<feature type="binding site" evidence="6">
    <location>
        <position position="106"/>
    </location>
    <ligand>
        <name>S-adenosyl-L-methionine</name>
        <dbReference type="ChEBI" id="CHEBI:59789"/>
    </ligand>
</feature>
<dbReference type="RefSeq" id="WP_145197747.1">
    <property type="nucleotide sequence ID" value="NZ_CP036267.1"/>
</dbReference>
<comment type="similarity">
    <text evidence="1 6">Belongs to the methyltransferase superfamily. RsmH family.</text>
</comment>
<evidence type="ECO:0000256" key="1">
    <source>
        <dbReference type="ARBA" id="ARBA00010396"/>
    </source>
</evidence>
<dbReference type="Proteomes" id="UP000315724">
    <property type="component" value="Chromosome"/>
</dbReference>
<evidence type="ECO:0000256" key="4">
    <source>
        <dbReference type="ARBA" id="ARBA00022679"/>
    </source>
</evidence>
<evidence type="ECO:0000313" key="8">
    <source>
        <dbReference type="EMBL" id="QDT32467.1"/>
    </source>
</evidence>
<dbReference type="SUPFAM" id="SSF81799">
    <property type="entry name" value="Putative methyltransferase TM0872, insert domain"/>
    <property type="match status" value="1"/>
</dbReference>
<organism evidence="8 9">
    <name type="scientific">Thalassoglobus polymorphus</name>
    <dbReference type="NCBI Taxonomy" id="2527994"/>
    <lineage>
        <taxon>Bacteria</taxon>
        <taxon>Pseudomonadati</taxon>
        <taxon>Planctomycetota</taxon>
        <taxon>Planctomycetia</taxon>
        <taxon>Planctomycetales</taxon>
        <taxon>Planctomycetaceae</taxon>
        <taxon>Thalassoglobus</taxon>
    </lineage>
</organism>
<dbReference type="PIRSF" id="PIRSF004486">
    <property type="entry name" value="MraW"/>
    <property type="match status" value="1"/>
</dbReference>
<feature type="region of interest" description="Disordered" evidence="7">
    <location>
        <begin position="274"/>
        <end position="300"/>
    </location>
</feature>
<accession>A0A517QLQ5</accession>
<dbReference type="SUPFAM" id="SSF53335">
    <property type="entry name" value="S-adenosyl-L-methionine-dependent methyltransferases"/>
    <property type="match status" value="1"/>
</dbReference>
<keyword evidence="3 6" id="KW-0489">Methyltransferase</keyword>
<keyword evidence="4 6" id="KW-0808">Transferase</keyword>
<evidence type="ECO:0000256" key="3">
    <source>
        <dbReference type="ARBA" id="ARBA00022603"/>
    </source>
</evidence>
<name>A0A517QLQ5_9PLAN</name>
<gene>
    <name evidence="6 8" type="primary">rsmH</name>
    <name evidence="8" type="ORF">Mal48_17130</name>
</gene>
<dbReference type="EC" id="2.1.1.199" evidence="6"/>
<dbReference type="KEGG" id="tpol:Mal48_17130"/>
<keyword evidence="6" id="KW-0963">Cytoplasm</keyword>
<dbReference type="Pfam" id="PF01795">
    <property type="entry name" value="Methyltransf_5"/>
    <property type="match status" value="1"/>
</dbReference>
<sequence length="300" mass="33141">MPRPSPSHRTVHIPVMLHEVLTQLAIQPGLNIVDGTLGAGGHSQHILKAMNQQGQLIGLDRDQSMIDRAAQVVSGPNVSLHQCSYAELETVLEKLSIETVDRVLLDLGLSSDQLADPQRGFGFDTSGPLDMRYDTSTGSPAKDLMLTASTEELTQIFSEYGDERDADKIAAEIVKRRKAARAIETADQLVELVHSVTGPTSQKKSPSVARVFQGLRIAVNRELDQLEQFLTEVLPQRLSPGGRAVIITFHSIEDRMVKDAFRNKEVWNNLTRKPLAPTPSEVRMNPRSRSAKIRVAERAE</sequence>
<dbReference type="NCBIfam" id="TIGR00006">
    <property type="entry name" value="16S rRNA (cytosine(1402)-N(4))-methyltransferase RsmH"/>
    <property type="match status" value="1"/>
</dbReference>
<dbReference type="Gene3D" id="1.10.150.170">
    <property type="entry name" value="Putative methyltransferase TM0872, insert domain"/>
    <property type="match status" value="1"/>
</dbReference>
<keyword evidence="2 6" id="KW-0698">rRNA processing</keyword>
<keyword evidence="9" id="KW-1185">Reference proteome</keyword>
<comment type="subcellular location">
    <subcellularLocation>
        <location evidence="6">Cytoplasm</location>
    </subcellularLocation>
</comment>
<keyword evidence="5 6" id="KW-0949">S-adenosyl-L-methionine</keyword>
<proteinExistence type="inferred from homology"/>
<dbReference type="Gene3D" id="3.40.50.150">
    <property type="entry name" value="Vaccinia Virus protein VP39"/>
    <property type="match status" value="1"/>
</dbReference>
<dbReference type="EMBL" id="CP036267">
    <property type="protein sequence ID" value="QDT32467.1"/>
    <property type="molecule type" value="Genomic_DNA"/>
</dbReference>
<evidence type="ECO:0000313" key="9">
    <source>
        <dbReference type="Proteomes" id="UP000315724"/>
    </source>
</evidence>
<feature type="binding site" evidence="6">
    <location>
        <position position="85"/>
    </location>
    <ligand>
        <name>S-adenosyl-L-methionine</name>
        <dbReference type="ChEBI" id="CHEBI:59789"/>
    </ligand>
</feature>
<evidence type="ECO:0000256" key="6">
    <source>
        <dbReference type="HAMAP-Rule" id="MF_01007"/>
    </source>
</evidence>
<feature type="binding site" evidence="6">
    <location>
        <position position="60"/>
    </location>
    <ligand>
        <name>S-adenosyl-L-methionine</name>
        <dbReference type="ChEBI" id="CHEBI:59789"/>
    </ligand>
</feature>
<dbReference type="GO" id="GO:0071424">
    <property type="term" value="F:rRNA (cytosine-N4-)-methyltransferase activity"/>
    <property type="evidence" value="ECO:0007669"/>
    <property type="project" value="UniProtKB-UniRule"/>
</dbReference>
<reference evidence="8 9" key="1">
    <citation type="submission" date="2019-02" db="EMBL/GenBank/DDBJ databases">
        <title>Deep-cultivation of Planctomycetes and their phenomic and genomic characterization uncovers novel biology.</title>
        <authorList>
            <person name="Wiegand S."/>
            <person name="Jogler M."/>
            <person name="Boedeker C."/>
            <person name="Pinto D."/>
            <person name="Vollmers J."/>
            <person name="Rivas-Marin E."/>
            <person name="Kohn T."/>
            <person name="Peeters S.H."/>
            <person name="Heuer A."/>
            <person name="Rast P."/>
            <person name="Oberbeckmann S."/>
            <person name="Bunk B."/>
            <person name="Jeske O."/>
            <person name="Meyerdierks A."/>
            <person name="Storesund J.E."/>
            <person name="Kallscheuer N."/>
            <person name="Luecker S."/>
            <person name="Lage O.M."/>
            <person name="Pohl T."/>
            <person name="Merkel B.J."/>
            <person name="Hornburger P."/>
            <person name="Mueller R.-W."/>
            <person name="Bruemmer F."/>
            <person name="Labrenz M."/>
            <person name="Spormann A.M."/>
            <person name="Op den Camp H."/>
            <person name="Overmann J."/>
            <person name="Amann R."/>
            <person name="Jetten M.S.M."/>
            <person name="Mascher T."/>
            <person name="Medema M.H."/>
            <person name="Devos D.P."/>
            <person name="Kaster A.-K."/>
            <person name="Ovreas L."/>
            <person name="Rohde M."/>
            <person name="Galperin M.Y."/>
            <person name="Jogler C."/>
        </authorList>
    </citation>
    <scope>NUCLEOTIDE SEQUENCE [LARGE SCALE GENOMIC DNA]</scope>
    <source>
        <strain evidence="8 9">Mal48</strain>
    </source>
</reference>
<comment type="function">
    <text evidence="6">Specifically methylates the N4 position of cytidine in position 1402 (C1402) of 16S rRNA.</text>
</comment>
<dbReference type="PANTHER" id="PTHR11265:SF0">
    <property type="entry name" value="12S RRNA N4-METHYLCYTIDINE METHYLTRANSFERASE"/>
    <property type="match status" value="1"/>
</dbReference>
<dbReference type="GO" id="GO:0005737">
    <property type="term" value="C:cytoplasm"/>
    <property type="evidence" value="ECO:0007669"/>
    <property type="project" value="UniProtKB-SubCell"/>
</dbReference>
<dbReference type="HAMAP" id="MF_01007">
    <property type="entry name" value="16SrRNA_methyltr_H"/>
    <property type="match status" value="1"/>
</dbReference>
<dbReference type="GO" id="GO:0070475">
    <property type="term" value="P:rRNA base methylation"/>
    <property type="evidence" value="ECO:0007669"/>
    <property type="project" value="UniProtKB-UniRule"/>
</dbReference>
<dbReference type="AlphaFoldDB" id="A0A517QLQ5"/>
<comment type="catalytic activity">
    <reaction evidence="6">
        <text>cytidine(1402) in 16S rRNA + S-adenosyl-L-methionine = N(4)-methylcytidine(1402) in 16S rRNA + S-adenosyl-L-homocysteine + H(+)</text>
        <dbReference type="Rhea" id="RHEA:42928"/>
        <dbReference type="Rhea" id="RHEA-COMP:10286"/>
        <dbReference type="Rhea" id="RHEA-COMP:10287"/>
        <dbReference type="ChEBI" id="CHEBI:15378"/>
        <dbReference type="ChEBI" id="CHEBI:57856"/>
        <dbReference type="ChEBI" id="CHEBI:59789"/>
        <dbReference type="ChEBI" id="CHEBI:74506"/>
        <dbReference type="ChEBI" id="CHEBI:82748"/>
        <dbReference type="EC" id="2.1.1.199"/>
    </reaction>
</comment>